<proteinExistence type="predicted"/>
<evidence type="ECO:0008006" key="4">
    <source>
        <dbReference type="Google" id="ProtNLM"/>
    </source>
</evidence>
<reference evidence="2 3" key="1">
    <citation type="journal article" date="2021" name="Elife">
        <title>Chloroplast acquisition without the gene transfer in kleptoplastic sea slugs, Plakobranchus ocellatus.</title>
        <authorList>
            <person name="Maeda T."/>
            <person name="Takahashi S."/>
            <person name="Yoshida T."/>
            <person name="Shimamura S."/>
            <person name="Takaki Y."/>
            <person name="Nagai Y."/>
            <person name="Toyoda A."/>
            <person name="Suzuki Y."/>
            <person name="Arimoto A."/>
            <person name="Ishii H."/>
            <person name="Satoh N."/>
            <person name="Nishiyama T."/>
            <person name="Hasebe M."/>
            <person name="Maruyama T."/>
            <person name="Minagawa J."/>
            <person name="Obokata J."/>
            <person name="Shigenobu S."/>
        </authorList>
    </citation>
    <scope>NUCLEOTIDE SEQUENCE [LARGE SCALE GENOMIC DNA]</scope>
</reference>
<evidence type="ECO:0000313" key="3">
    <source>
        <dbReference type="Proteomes" id="UP000735302"/>
    </source>
</evidence>
<dbReference type="AlphaFoldDB" id="A0AAV4CZW3"/>
<evidence type="ECO:0000313" key="2">
    <source>
        <dbReference type="EMBL" id="GFO37355.1"/>
    </source>
</evidence>
<protein>
    <recommendedName>
        <fullName evidence="4">Protein kinase domain-containing protein</fullName>
    </recommendedName>
</protein>
<gene>
    <name evidence="2" type="ORF">PoB_006386000</name>
</gene>
<dbReference type="Proteomes" id="UP000735302">
    <property type="component" value="Unassembled WGS sequence"/>
</dbReference>
<accession>A0AAV4CZW3</accession>
<comment type="caution">
    <text evidence="2">The sequence shown here is derived from an EMBL/GenBank/DDBJ whole genome shotgun (WGS) entry which is preliminary data.</text>
</comment>
<keyword evidence="1" id="KW-0732">Signal</keyword>
<evidence type="ECO:0000256" key="1">
    <source>
        <dbReference type="SAM" id="SignalP"/>
    </source>
</evidence>
<feature type="signal peptide" evidence="1">
    <location>
        <begin position="1"/>
        <end position="23"/>
    </location>
</feature>
<name>A0AAV4CZW3_9GAST</name>
<keyword evidence="3" id="KW-1185">Reference proteome</keyword>
<organism evidence="2 3">
    <name type="scientific">Plakobranchus ocellatus</name>
    <dbReference type="NCBI Taxonomy" id="259542"/>
    <lineage>
        <taxon>Eukaryota</taxon>
        <taxon>Metazoa</taxon>
        <taxon>Spiralia</taxon>
        <taxon>Lophotrochozoa</taxon>
        <taxon>Mollusca</taxon>
        <taxon>Gastropoda</taxon>
        <taxon>Heterobranchia</taxon>
        <taxon>Euthyneura</taxon>
        <taxon>Panpulmonata</taxon>
        <taxon>Sacoglossa</taxon>
        <taxon>Placobranchoidea</taxon>
        <taxon>Plakobranchidae</taxon>
        <taxon>Plakobranchus</taxon>
    </lineage>
</organism>
<dbReference type="EMBL" id="BLXT01007231">
    <property type="protein sequence ID" value="GFO37355.1"/>
    <property type="molecule type" value="Genomic_DNA"/>
</dbReference>
<feature type="chain" id="PRO_5044022468" description="Protein kinase domain-containing protein" evidence="1">
    <location>
        <begin position="24"/>
        <end position="171"/>
    </location>
</feature>
<sequence length="171" mass="19655">MIRYPLLLPMIVLFLKLWGKTLWRKFGEVGYIETYGESCMIISETPSGAVPSFSMYFRIAAKAKSVAMEYKAFRDLKSVRHPSLKVLRQWSLVERSVDFVRSDRACGNDQNHGFLILRSELLNLPGTLFCIHSEILRWPIVGFHCLVPCMCNFETMSSCLHQKHSIAFLCS</sequence>